<dbReference type="InterPro" id="IPR000182">
    <property type="entry name" value="GNAT_dom"/>
</dbReference>
<dbReference type="Pfam" id="PF00583">
    <property type="entry name" value="Acetyltransf_1"/>
    <property type="match status" value="1"/>
</dbReference>
<dbReference type="OrthoDB" id="9796919at2"/>
<dbReference type="Proteomes" id="UP000218418">
    <property type="component" value="Chromosome"/>
</dbReference>
<gene>
    <name evidence="2" type="ORF">NIES267_34260</name>
</gene>
<dbReference type="AlphaFoldDB" id="A0A1Z4LRQ1"/>
<evidence type="ECO:0000313" key="3">
    <source>
        <dbReference type="Proteomes" id="UP000218418"/>
    </source>
</evidence>
<dbReference type="PROSITE" id="PS51186">
    <property type="entry name" value="GNAT"/>
    <property type="match status" value="1"/>
</dbReference>
<dbReference type="Gene3D" id="3.40.630.30">
    <property type="match status" value="1"/>
</dbReference>
<evidence type="ECO:0000313" key="2">
    <source>
        <dbReference type="EMBL" id="BAY83932.1"/>
    </source>
</evidence>
<keyword evidence="3" id="KW-1185">Reference proteome</keyword>
<dbReference type="InterPro" id="IPR016181">
    <property type="entry name" value="Acyl_CoA_acyltransferase"/>
</dbReference>
<proteinExistence type="predicted"/>
<dbReference type="EMBL" id="AP018227">
    <property type="protein sequence ID" value="BAY83932.1"/>
    <property type="molecule type" value="Genomic_DNA"/>
</dbReference>
<feature type="domain" description="N-acetyltransferase" evidence="1">
    <location>
        <begin position="154"/>
        <end position="286"/>
    </location>
</feature>
<protein>
    <recommendedName>
        <fullName evidence="1">N-acetyltransferase domain-containing protein</fullName>
    </recommendedName>
</protein>
<dbReference type="GO" id="GO:0016747">
    <property type="term" value="F:acyltransferase activity, transferring groups other than amino-acyl groups"/>
    <property type="evidence" value="ECO:0007669"/>
    <property type="project" value="InterPro"/>
</dbReference>
<organism evidence="2 3">
    <name type="scientific">Calothrix parasitica NIES-267</name>
    <dbReference type="NCBI Taxonomy" id="1973488"/>
    <lineage>
        <taxon>Bacteria</taxon>
        <taxon>Bacillati</taxon>
        <taxon>Cyanobacteriota</taxon>
        <taxon>Cyanophyceae</taxon>
        <taxon>Nostocales</taxon>
        <taxon>Calotrichaceae</taxon>
        <taxon>Calothrix</taxon>
    </lineage>
</organism>
<name>A0A1Z4LRQ1_9CYAN</name>
<dbReference type="SUPFAM" id="SSF55729">
    <property type="entry name" value="Acyl-CoA N-acyltransferases (Nat)"/>
    <property type="match status" value="1"/>
</dbReference>
<reference evidence="2 3" key="1">
    <citation type="submission" date="2017-06" db="EMBL/GenBank/DDBJ databases">
        <title>Genome sequencing of cyanobaciteial culture collection at National Institute for Environmental Studies (NIES).</title>
        <authorList>
            <person name="Hirose Y."/>
            <person name="Shimura Y."/>
            <person name="Fujisawa T."/>
            <person name="Nakamura Y."/>
            <person name="Kawachi M."/>
        </authorList>
    </citation>
    <scope>NUCLEOTIDE SEQUENCE [LARGE SCALE GENOMIC DNA]</scope>
    <source>
        <strain evidence="2 3">NIES-267</strain>
    </source>
</reference>
<sequence>MHQTNSNKIIIFPSHEQIQAAINWLQKYHLVNPDLEYALNLVSQGKIIPDKTGELVAISYKPSINQKVTPDNIQGAMMINSQNTQTSFESCNKITTQNLFSLLKKCGLPKKIITSSQVKQWIRPLILEHYQIVKEYDQAVMICTQSLSDSKDNSESRWATLQDKPTLVAYEQAYIKERGNGNLNRDWNSLIQKRQIAVLEYSGKIASVIRYNPTKNYALVVAPFTFPEFRRQGLARKLLIFLAKELLQEYTALKLWVDEENIPAISLYHSANFRQIGSCYTGYFCE</sequence>
<accession>A0A1Z4LRQ1</accession>
<dbReference type="CDD" id="cd04301">
    <property type="entry name" value="NAT_SF"/>
    <property type="match status" value="1"/>
</dbReference>
<evidence type="ECO:0000259" key="1">
    <source>
        <dbReference type="PROSITE" id="PS51186"/>
    </source>
</evidence>